<dbReference type="Proteomes" id="UP000189701">
    <property type="component" value="Unplaced"/>
</dbReference>
<evidence type="ECO:0000313" key="2">
    <source>
        <dbReference type="Proteomes" id="UP000189701"/>
    </source>
</evidence>
<gene>
    <name evidence="3" type="primary">LOC104236526</name>
</gene>
<protein>
    <submittedName>
        <fullName evidence="3">Uncharacterized protein LOC104236526</fullName>
    </submittedName>
</protein>
<dbReference type="OrthoDB" id="10295181at2759"/>
<proteinExistence type="predicted"/>
<dbReference type="RefSeq" id="XP_009788764.1">
    <property type="nucleotide sequence ID" value="XM_009790462.1"/>
</dbReference>
<organism evidence="2 3">
    <name type="scientific">Nicotiana sylvestris</name>
    <name type="common">Wood tobacco</name>
    <name type="synonym">South American tobacco</name>
    <dbReference type="NCBI Taxonomy" id="4096"/>
    <lineage>
        <taxon>Eukaryota</taxon>
        <taxon>Viridiplantae</taxon>
        <taxon>Streptophyta</taxon>
        <taxon>Embryophyta</taxon>
        <taxon>Tracheophyta</taxon>
        <taxon>Spermatophyta</taxon>
        <taxon>Magnoliopsida</taxon>
        <taxon>eudicotyledons</taxon>
        <taxon>Gunneridae</taxon>
        <taxon>Pentapetalae</taxon>
        <taxon>asterids</taxon>
        <taxon>lamiids</taxon>
        <taxon>Solanales</taxon>
        <taxon>Solanaceae</taxon>
        <taxon>Nicotianoideae</taxon>
        <taxon>Nicotianeae</taxon>
        <taxon>Nicotiana</taxon>
    </lineage>
</organism>
<reference evidence="2" key="1">
    <citation type="journal article" date="2013" name="Genome Biol.">
        <title>Reference genomes and transcriptomes of Nicotiana sylvestris and Nicotiana tomentosiformis.</title>
        <authorList>
            <person name="Sierro N."/>
            <person name="Battey J.N."/>
            <person name="Ouadi S."/>
            <person name="Bovet L."/>
            <person name="Goepfert S."/>
            <person name="Bakaher N."/>
            <person name="Peitsch M.C."/>
            <person name="Ivanov N.V."/>
        </authorList>
    </citation>
    <scope>NUCLEOTIDE SEQUENCE [LARGE SCALE GENOMIC DNA]</scope>
</reference>
<name>A0A1U7XP92_NICSY</name>
<accession>A0A1U7XP92</accession>
<evidence type="ECO:0000313" key="3">
    <source>
        <dbReference type="RefSeq" id="XP_009788764.1"/>
    </source>
</evidence>
<keyword evidence="2" id="KW-1185">Reference proteome</keyword>
<evidence type="ECO:0000256" key="1">
    <source>
        <dbReference type="SAM" id="MobiDB-lite"/>
    </source>
</evidence>
<sequence>MRCFWMVLYSYPSVLLCLSLCFFLGLAKEVVKRNLALTPSFRRRGVASSTPAAVSTTMSVLPSALSRVDDDEVSPRGTDLRPRKRRAVDGGAGVPVVVNLSEVSSEVEVQDVVTTSAEGDVGAAPEVPWLEEADIAASLRSEGDEATMNAFYEDPALPRREEAPPTELAHAVSPADKGKGKLLAEQCDEQAEPIGDEFDSDFDPEEHEMIDSGTTHIKVRAEGGSRNITIPVNHDLLKNTEDVIQAFGPFCSDAKHQTLGELSGSTLSKSIVGLTLRVSHLSTRS</sequence>
<feature type="region of interest" description="Disordered" evidence="1">
    <location>
        <begin position="66"/>
        <end position="86"/>
    </location>
</feature>
<reference evidence="3" key="2">
    <citation type="submission" date="2025-08" db="UniProtKB">
        <authorList>
            <consortium name="RefSeq"/>
        </authorList>
    </citation>
    <scope>IDENTIFICATION</scope>
    <source>
        <tissue evidence="3">Leaf</tissue>
    </source>
</reference>
<dbReference type="AlphaFoldDB" id="A0A1U7XP92"/>